<dbReference type="EMBL" id="FTPS01000001">
    <property type="protein sequence ID" value="SIT78039.1"/>
    <property type="molecule type" value="Genomic_DNA"/>
</dbReference>
<accession>A0A1R3WIX0</accession>
<dbReference type="STRING" id="515897.SAMN05421849_0881"/>
<keyword evidence="3" id="KW-1185">Reference proteome</keyword>
<protein>
    <submittedName>
        <fullName evidence="2">Uncharacterized protein</fullName>
    </submittedName>
</protein>
<evidence type="ECO:0000313" key="3">
    <source>
        <dbReference type="Proteomes" id="UP000192455"/>
    </source>
</evidence>
<sequence>MALAASPAALAFALALALTVTVPGSLRADPVRDVCHTQAARKSGYRGAPPVMGTVGNVTFRLSGSAAFGVSHGLNGSSTHGHWGGGPRGGDEQRRFDRYRAYYERCMGNAQTGRSEQR</sequence>
<feature type="chain" id="PRO_5013045744" evidence="1">
    <location>
        <begin position="29"/>
        <end position="118"/>
    </location>
</feature>
<keyword evidence="1" id="KW-0732">Signal</keyword>
<gene>
    <name evidence="2" type="ORF">SAMN05421849_0881</name>
</gene>
<evidence type="ECO:0000256" key="1">
    <source>
        <dbReference type="SAM" id="SignalP"/>
    </source>
</evidence>
<dbReference type="Proteomes" id="UP000192455">
    <property type="component" value="Unassembled WGS sequence"/>
</dbReference>
<evidence type="ECO:0000313" key="2">
    <source>
        <dbReference type="EMBL" id="SIT78039.1"/>
    </source>
</evidence>
<organism evidence="2 3">
    <name type="scientific">Pontibaca methylaminivorans</name>
    <dbReference type="NCBI Taxonomy" id="515897"/>
    <lineage>
        <taxon>Bacteria</taxon>
        <taxon>Pseudomonadati</taxon>
        <taxon>Pseudomonadota</taxon>
        <taxon>Alphaproteobacteria</taxon>
        <taxon>Rhodobacterales</taxon>
        <taxon>Roseobacteraceae</taxon>
        <taxon>Pontibaca</taxon>
    </lineage>
</organism>
<name>A0A1R3WIX0_9RHOB</name>
<reference evidence="2 3" key="1">
    <citation type="submission" date="2017-01" db="EMBL/GenBank/DDBJ databases">
        <authorList>
            <person name="Mah S.A."/>
            <person name="Swanson W.J."/>
            <person name="Moy G.W."/>
            <person name="Vacquier V.D."/>
        </authorList>
    </citation>
    <scope>NUCLEOTIDE SEQUENCE [LARGE SCALE GENOMIC DNA]</scope>
    <source>
        <strain evidence="2 3">DSM 21219</strain>
    </source>
</reference>
<proteinExistence type="predicted"/>
<feature type="signal peptide" evidence="1">
    <location>
        <begin position="1"/>
        <end position="28"/>
    </location>
</feature>
<dbReference type="AlphaFoldDB" id="A0A1R3WIX0"/>